<evidence type="ECO:0000313" key="2">
    <source>
        <dbReference type="EMBL" id="ODQ72257.1"/>
    </source>
</evidence>
<feature type="compositionally biased region" description="Polar residues" evidence="1">
    <location>
        <begin position="1"/>
        <end position="13"/>
    </location>
</feature>
<evidence type="ECO:0000313" key="3">
    <source>
        <dbReference type="Proteomes" id="UP000094385"/>
    </source>
</evidence>
<dbReference type="CDD" id="cd19817">
    <property type="entry name" value="Bbox1_ANCHR-like"/>
    <property type="match status" value="1"/>
</dbReference>
<dbReference type="SUPFAM" id="SSF57845">
    <property type="entry name" value="B-box zinc-binding domain"/>
    <property type="match status" value="1"/>
</dbReference>
<organism evidence="2 3">
    <name type="scientific">Lipomyces starkeyi NRRL Y-11557</name>
    <dbReference type="NCBI Taxonomy" id="675824"/>
    <lineage>
        <taxon>Eukaryota</taxon>
        <taxon>Fungi</taxon>
        <taxon>Dikarya</taxon>
        <taxon>Ascomycota</taxon>
        <taxon>Saccharomycotina</taxon>
        <taxon>Lipomycetes</taxon>
        <taxon>Lipomycetales</taxon>
        <taxon>Lipomycetaceae</taxon>
        <taxon>Lipomyces</taxon>
    </lineage>
</organism>
<reference evidence="2 3" key="1">
    <citation type="journal article" date="2016" name="Proc. Natl. Acad. Sci. U.S.A.">
        <title>Comparative genomics of biotechnologically important yeasts.</title>
        <authorList>
            <person name="Riley R."/>
            <person name="Haridas S."/>
            <person name="Wolfe K.H."/>
            <person name="Lopes M.R."/>
            <person name="Hittinger C.T."/>
            <person name="Goeker M."/>
            <person name="Salamov A.A."/>
            <person name="Wisecaver J.H."/>
            <person name="Long T.M."/>
            <person name="Calvey C.H."/>
            <person name="Aerts A.L."/>
            <person name="Barry K.W."/>
            <person name="Choi C."/>
            <person name="Clum A."/>
            <person name="Coughlan A.Y."/>
            <person name="Deshpande S."/>
            <person name="Douglass A.P."/>
            <person name="Hanson S.J."/>
            <person name="Klenk H.-P."/>
            <person name="LaButti K.M."/>
            <person name="Lapidus A."/>
            <person name="Lindquist E.A."/>
            <person name="Lipzen A.M."/>
            <person name="Meier-Kolthoff J.P."/>
            <person name="Ohm R.A."/>
            <person name="Otillar R.P."/>
            <person name="Pangilinan J.L."/>
            <person name="Peng Y."/>
            <person name="Rokas A."/>
            <person name="Rosa C.A."/>
            <person name="Scheuner C."/>
            <person name="Sibirny A.A."/>
            <person name="Slot J.C."/>
            <person name="Stielow J.B."/>
            <person name="Sun H."/>
            <person name="Kurtzman C.P."/>
            <person name="Blackwell M."/>
            <person name="Grigoriev I.V."/>
            <person name="Jeffries T.W."/>
        </authorList>
    </citation>
    <scope>NUCLEOTIDE SEQUENCE [LARGE SCALE GENOMIC DNA]</scope>
    <source>
        <strain evidence="2 3">NRRL Y-11557</strain>
    </source>
</reference>
<keyword evidence="3" id="KW-1185">Reference proteome</keyword>
<feature type="region of interest" description="Disordered" evidence="1">
    <location>
        <begin position="192"/>
        <end position="348"/>
    </location>
</feature>
<proteinExistence type="predicted"/>
<feature type="region of interest" description="Disordered" evidence="1">
    <location>
        <begin position="1"/>
        <end position="26"/>
    </location>
</feature>
<gene>
    <name evidence="2" type="ORF">LIPSTDRAFT_72980</name>
</gene>
<sequence>MFSPPQGSSPSDQANEDEGNSDPSTEDLLARFSALSAPTHELRQREPSPDALGSIDALTERFTKLFNRVPVSGIAKPVTSYADEEDIDPRIFLGSCATAEPLALKEEHKWKELDEVDENDFEQALRELSTKEWELSADDLAELHYLESSLVVSTDAENGDSGILGRGYLQAVAEDLDHKARDNNKPIEMMMDEKALDQDTNDSQIESEKRLGSYISERKTDMPERANASDDEKELEEKATYSVQKDKNLQNYTEEMGLHKEDAAQFRSEQTDIEEQADRLVKMYSSLPGSGVPDKSLPDEDDEKDEDEEAEELVDMYVRLASDDEEEQKGDDSKKPGDDGNVGNDDGDADLLVRLQSLKSPQTYCRDFPTSKLTDVADLPEVPSVILPSVTDNISKKLQEDADLGCCMCADDVEYRCLGCERLDEDYLYCSKCFLLSHLSEQAGYDERSHRYKKFSL</sequence>
<name>A0A1E3Q5I2_LIPST</name>
<dbReference type="OrthoDB" id="5407799at2759"/>
<evidence type="ECO:0000256" key="1">
    <source>
        <dbReference type="SAM" id="MobiDB-lite"/>
    </source>
</evidence>
<dbReference type="EMBL" id="KV454296">
    <property type="protein sequence ID" value="ODQ72257.1"/>
    <property type="molecule type" value="Genomic_DNA"/>
</dbReference>
<dbReference type="AlphaFoldDB" id="A0A1E3Q5I2"/>
<dbReference type="STRING" id="675824.A0A1E3Q5I2"/>
<feature type="compositionally biased region" description="Basic and acidic residues" evidence="1">
    <location>
        <begin position="206"/>
        <end position="248"/>
    </location>
</feature>
<dbReference type="InterPro" id="IPR044553">
    <property type="entry name" value="Bbox1_ANCHR"/>
</dbReference>
<feature type="compositionally biased region" description="Acidic residues" evidence="1">
    <location>
        <begin position="299"/>
        <end position="314"/>
    </location>
</feature>
<accession>A0A1E3Q5I2</accession>
<protein>
    <submittedName>
        <fullName evidence="2">Uncharacterized protein</fullName>
    </submittedName>
</protein>
<dbReference type="Proteomes" id="UP000094385">
    <property type="component" value="Unassembled WGS sequence"/>
</dbReference>